<evidence type="ECO:0008006" key="3">
    <source>
        <dbReference type="Google" id="ProtNLM"/>
    </source>
</evidence>
<gene>
    <name evidence="1" type="ORF">Pla52n_20770</name>
</gene>
<dbReference type="Pfam" id="PF07394">
    <property type="entry name" value="DUF1501"/>
    <property type="match status" value="1"/>
</dbReference>
<dbReference type="InterPro" id="IPR010869">
    <property type="entry name" value="DUF1501"/>
</dbReference>
<dbReference type="SUPFAM" id="SSF53649">
    <property type="entry name" value="Alkaline phosphatase-like"/>
    <property type="match status" value="1"/>
</dbReference>
<dbReference type="PANTHER" id="PTHR43737">
    <property type="entry name" value="BLL7424 PROTEIN"/>
    <property type="match status" value="1"/>
</dbReference>
<dbReference type="InterPro" id="IPR017850">
    <property type="entry name" value="Alkaline_phosphatase_core_sf"/>
</dbReference>
<evidence type="ECO:0000313" key="1">
    <source>
        <dbReference type="EMBL" id="TWU06356.1"/>
    </source>
</evidence>
<dbReference type="EMBL" id="SJPN01000002">
    <property type="protein sequence ID" value="TWU06356.1"/>
    <property type="molecule type" value="Genomic_DNA"/>
</dbReference>
<evidence type="ECO:0000313" key="2">
    <source>
        <dbReference type="Proteomes" id="UP000320176"/>
    </source>
</evidence>
<dbReference type="InterPro" id="IPR006311">
    <property type="entry name" value="TAT_signal"/>
</dbReference>
<dbReference type="RefSeq" id="WP_146519445.1">
    <property type="nucleotide sequence ID" value="NZ_CP151726.1"/>
</dbReference>
<dbReference type="Proteomes" id="UP000320176">
    <property type="component" value="Unassembled WGS sequence"/>
</dbReference>
<dbReference type="Gene3D" id="3.40.720.10">
    <property type="entry name" value="Alkaline Phosphatase, subunit A"/>
    <property type="match status" value="1"/>
</dbReference>
<protein>
    <recommendedName>
        <fullName evidence="3">Sulfatase</fullName>
    </recommendedName>
</protein>
<comment type="caution">
    <text evidence="1">The sequence shown here is derived from an EMBL/GenBank/DDBJ whole genome shotgun (WGS) entry which is preliminary data.</text>
</comment>
<dbReference type="PROSITE" id="PS51318">
    <property type="entry name" value="TAT"/>
    <property type="match status" value="1"/>
</dbReference>
<organism evidence="1 2">
    <name type="scientific">Stieleria varia</name>
    <dbReference type="NCBI Taxonomy" id="2528005"/>
    <lineage>
        <taxon>Bacteria</taxon>
        <taxon>Pseudomonadati</taxon>
        <taxon>Planctomycetota</taxon>
        <taxon>Planctomycetia</taxon>
        <taxon>Pirellulales</taxon>
        <taxon>Pirellulaceae</taxon>
        <taxon>Stieleria</taxon>
    </lineage>
</organism>
<reference evidence="1 2" key="1">
    <citation type="submission" date="2019-02" db="EMBL/GenBank/DDBJ databases">
        <title>Deep-cultivation of Planctomycetes and their phenomic and genomic characterization uncovers novel biology.</title>
        <authorList>
            <person name="Wiegand S."/>
            <person name="Jogler M."/>
            <person name="Boedeker C."/>
            <person name="Pinto D."/>
            <person name="Vollmers J."/>
            <person name="Rivas-Marin E."/>
            <person name="Kohn T."/>
            <person name="Peeters S.H."/>
            <person name="Heuer A."/>
            <person name="Rast P."/>
            <person name="Oberbeckmann S."/>
            <person name="Bunk B."/>
            <person name="Jeske O."/>
            <person name="Meyerdierks A."/>
            <person name="Storesund J.E."/>
            <person name="Kallscheuer N."/>
            <person name="Luecker S."/>
            <person name="Lage O.M."/>
            <person name="Pohl T."/>
            <person name="Merkel B.J."/>
            <person name="Hornburger P."/>
            <person name="Mueller R.-W."/>
            <person name="Bruemmer F."/>
            <person name="Labrenz M."/>
            <person name="Spormann A.M."/>
            <person name="Op Den Camp H."/>
            <person name="Overmann J."/>
            <person name="Amann R."/>
            <person name="Jetten M.S.M."/>
            <person name="Mascher T."/>
            <person name="Medema M.H."/>
            <person name="Devos D.P."/>
            <person name="Kaster A.-K."/>
            <person name="Ovreas L."/>
            <person name="Rohde M."/>
            <person name="Galperin M.Y."/>
            <person name="Jogler C."/>
        </authorList>
    </citation>
    <scope>NUCLEOTIDE SEQUENCE [LARGE SCALE GENOMIC DNA]</scope>
    <source>
        <strain evidence="1 2">Pla52n</strain>
    </source>
</reference>
<sequence length="489" mass="53691">MTFVIPTSRRQILSRVGFGLGSIALGSLLGNDGIGHAADAQSNATPGPLDPKPPHFPARAKSVIHIHMVGSPSHLDLFDPKPELAKRNGERCPDEMFQGKKFAFIRSQPSLFGTPSDWGFRKCGKSGMEISNLLPQLQGVADELCMIRSMHTNEFNHGPAQLFMLSGFGRFGRPSLGSWVTYGLGSENQNLPGFVVLITGSVLGAGNSAWGSGFLPTVYQGVEFRSQGDPVLFLSNPPGVKDASRRRIIDAVNQLNADTLADVGDPEIATRIDQYEMAYRMQTSVPDLMDLSGESQRIHDLYGTTFRDGFKETGKPSFANNCLLARRLVERGVRFVQLFDQGWDHHGNLYGGLPKKCDQVDRPIAALIQDLKQRGMLDETLVVWSAEFGRTPMAQGANEEGKKTSPGRDHHRDAFAMWMAGGGTKPGTIHGATDELGYSIVDKPVHVHDLNATLLHLLGLNHERLTFRHQGRQYRLTDVHGIVQHDLLV</sequence>
<dbReference type="OrthoDB" id="127333at2"/>
<name>A0A5C6B502_9BACT</name>
<keyword evidence="2" id="KW-1185">Reference proteome</keyword>
<dbReference type="AlphaFoldDB" id="A0A5C6B502"/>
<accession>A0A5C6B502</accession>
<dbReference type="PANTHER" id="PTHR43737:SF1">
    <property type="entry name" value="DUF1501 DOMAIN-CONTAINING PROTEIN"/>
    <property type="match status" value="1"/>
</dbReference>
<proteinExistence type="predicted"/>